<evidence type="ECO:0000256" key="2">
    <source>
        <dbReference type="ARBA" id="ARBA00022801"/>
    </source>
</evidence>
<dbReference type="GO" id="GO:0005524">
    <property type="term" value="F:ATP binding"/>
    <property type="evidence" value="ECO:0007669"/>
    <property type="project" value="UniProtKB-KW"/>
</dbReference>
<evidence type="ECO:0000256" key="4">
    <source>
        <dbReference type="ARBA" id="ARBA00022840"/>
    </source>
</evidence>
<feature type="region of interest" description="Disordered" evidence="5">
    <location>
        <begin position="836"/>
        <end position="948"/>
    </location>
</feature>
<evidence type="ECO:0000256" key="5">
    <source>
        <dbReference type="SAM" id="MobiDB-lite"/>
    </source>
</evidence>
<dbReference type="Gene3D" id="3.40.50.300">
    <property type="entry name" value="P-loop containing nucleotide triphosphate hydrolases"/>
    <property type="match status" value="2"/>
</dbReference>
<feature type="compositionally biased region" description="Low complexity" evidence="5">
    <location>
        <begin position="930"/>
        <end position="948"/>
    </location>
</feature>
<dbReference type="Pfam" id="PF00271">
    <property type="entry name" value="Helicase_C"/>
    <property type="match status" value="1"/>
</dbReference>
<dbReference type="InterPro" id="IPR027417">
    <property type="entry name" value="P-loop_NTPase"/>
</dbReference>
<dbReference type="EMBL" id="JAAAMG010000014">
    <property type="protein sequence ID" value="NDW06082.1"/>
    <property type="molecule type" value="Genomic_DNA"/>
</dbReference>
<feature type="compositionally biased region" description="Low complexity" evidence="5">
    <location>
        <begin position="878"/>
        <end position="887"/>
    </location>
</feature>
<gene>
    <name evidence="7" type="ORF">GTK09_16805</name>
</gene>
<dbReference type="GO" id="GO:0004386">
    <property type="term" value="F:helicase activity"/>
    <property type="evidence" value="ECO:0007669"/>
    <property type="project" value="UniProtKB-KW"/>
</dbReference>
<feature type="compositionally biased region" description="Basic and acidic residues" evidence="5">
    <location>
        <begin position="836"/>
        <end position="852"/>
    </location>
</feature>
<comment type="caution">
    <text evidence="7">The sequence shown here is derived from an EMBL/GenBank/DDBJ whole genome shotgun (WGS) entry which is preliminary data.</text>
</comment>
<feature type="compositionally biased region" description="Polar residues" evidence="5">
    <location>
        <begin position="917"/>
        <end position="928"/>
    </location>
</feature>
<dbReference type="SMART" id="SM00490">
    <property type="entry name" value="HELICc"/>
    <property type="match status" value="1"/>
</dbReference>
<keyword evidence="8" id="KW-1185">Reference proteome</keyword>
<feature type="compositionally biased region" description="Acidic residues" evidence="5">
    <location>
        <begin position="888"/>
        <end position="901"/>
    </location>
</feature>
<keyword evidence="2" id="KW-0378">Hydrolase</keyword>
<keyword evidence="3 7" id="KW-0347">Helicase</keyword>
<dbReference type="PANTHER" id="PTHR12131:SF1">
    <property type="entry name" value="ATP-DEPENDENT RNA HELICASE SUPV3L1, MITOCHONDRIAL-RELATED"/>
    <property type="match status" value="1"/>
</dbReference>
<feature type="compositionally biased region" description="Low complexity" evidence="5">
    <location>
        <begin position="853"/>
        <end position="866"/>
    </location>
</feature>
<dbReference type="GO" id="GO:0016787">
    <property type="term" value="F:hydrolase activity"/>
    <property type="evidence" value="ECO:0007669"/>
    <property type="project" value="UniProtKB-KW"/>
</dbReference>
<dbReference type="InterPro" id="IPR001650">
    <property type="entry name" value="Helicase_C-like"/>
</dbReference>
<feature type="compositionally biased region" description="Low complexity" evidence="5">
    <location>
        <begin position="999"/>
        <end position="1015"/>
    </location>
</feature>
<feature type="compositionally biased region" description="Gly residues" evidence="5">
    <location>
        <begin position="1046"/>
        <end position="1056"/>
    </location>
</feature>
<dbReference type="AlphaFoldDB" id="A0A6N9T692"/>
<dbReference type="PROSITE" id="PS51194">
    <property type="entry name" value="HELICASE_CTER"/>
    <property type="match status" value="1"/>
</dbReference>
<evidence type="ECO:0000256" key="3">
    <source>
        <dbReference type="ARBA" id="ARBA00022806"/>
    </source>
</evidence>
<keyword evidence="4" id="KW-0067">ATP-binding</keyword>
<dbReference type="Pfam" id="PF22527">
    <property type="entry name" value="DEXQc_Suv3"/>
    <property type="match status" value="1"/>
</dbReference>
<proteinExistence type="predicted"/>
<feature type="compositionally biased region" description="Basic and acidic residues" evidence="5">
    <location>
        <begin position="1076"/>
        <end position="1086"/>
    </location>
</feature>
<evidence type="ECO:0000256" key="1">
    <source>
        <dbReference type="ARBA" id="ARBA00022741"/>
    </source>
</evidence>
<evidence type="ECO:0000313" key="7">
    <source>
        <dbReference type="EMBL" id="NDW06082.1"/>
    </source>
</evidence>
<keyword evidence="1" id="KW-0547">Nucleotide-binding</keyword>
<name>A0A6N9T692_9HYPH</name>
<feature type="compositionally biased region" description="Basic and acidic residues" evidence="5">
    <location>
        <begin position="1095"/>
        <end position="1133"/>
    </location>
</feature>
<dbReference type="InterPro" id="IPR055206">
    <property type="entry name" value="DEXQc_SUV3"/>
</dbReference>
<organism evidence="7 8">
    <name type="scientific">Jiella pacifica</name>
    <dbReference type="NCBI Taxonomy" id="2696469"/>
    <lineage>
        <taxon>Bacteria</taxon>
        <taxon>Pseudomonadati</taxon>
        <taxon>Pseudomonadota</taxon>
        <taxon>Alphaproteobacteria</taxon>
        <taxon>Hyphomicrobiales</taxon>
        <taxon>Aurantimonadaceae</taxon>
        <taxon>Jiella</taxon>
    </lineage>
</organism>
<dbReference type="RefSeq" id="WP_163464620.1">
    <property type="nucleotide sequence ID" value="NZ_JAAAMG010000014.1"/>
</dbReference>
<sequence>MNRPIIPQSIPKARPADANVTAVLGPTNTGKTHLAIERMIAHGSGTIGLPLRLLAREVYQKVCDRVGAGHVALITGEEKIRPPNARYFVCTVEAMPRNPGTAFVAVDEVQLAGDLERGHTFTDRILTARGFQETLLLGAGTMQGVLNRLIPGLSTQTRPRMSNLLYAGSKKITRLPRRSAIVAFSAEEVYAIAELIRRQRGGAAVVLGALSPRTRNAQVELYQAGEVDYLVATDAIGMGLNLDVDHVAFAQDWKFDGFQYRQLTAAEYGQIAGRAGRHVRDGTFGVTGQVNPLPDELVEALEAHSFAPVKVLQWRSGNLDFASIDALKDSLEQPPPNEALAKALPAVDQRALEFLSRLPDIAKRARGAKRVELLWETCKLPDYRRIAPAQHAEIIASIYTDVADNGHVSEDYMAAQVRRADRTEGDLDTLSQRIAEIRTWTYISHRPEWLADPTHWQEKTRDIENRLSDALHDRLTKRFVDRRTSVLMKRLRENAFMEAEIANDGTVTVEGHAVGELQGFRFSPDTKAEGADGRAVRTAAQKALAGEFDKRAERFANAPNGDLALGSDGLVRWLGAPVATLTGGEDPLKPRIVLLADEQLTGPPRDMVANRLERFVTYQVSTVLKPLADLKQAEGLEGVARGLAYRIVEEYGILQRRDVSEEVRGLDQGARAALRRCGVRFGAYHIFVPALIKPAPASLLTLLWAIQNDGRDRPGFGDVTHLLSTGRTSAVADTAYDPIFYKLAGYRLLGRRAVRVDILERLADLIRPALGWKPGTGKRPDGGYNGAQFLVTPAMMSILGATADDMDEILKGLGYRPQPMQADAVEAELTRLDEEAAAKEAADKAESVRKAAEAAASAAAPQPSEATDGEASADEAGEAAASGVVDAEAGEPDTVAADEDGSVSAAESADPADGDETVSSGNVSQSGASEPEPATETPPAAAVADDAGLAGEAVVETAVAPVAADAVSAGGETQAAGDDVAAEASRQTAPEGALATDQSAAPEPGAAGEAPAPSEEPAEPRIVQVWRPHRGDRNAGQNRQGRRGRGAGQGRPGQGQPGEVAADAGPSQGRQRFARRHENQEGEGRPQRFGKGGGKGKDQKGQDFGDRPNRGPQRDKGGGGEGRRDKAPQRIDPDSPFAKLAALKEKLGR</sequence>
<dbReference type="SUPFAM" id="SSF52540">
    <property type="entry name" value="P-loop containing nucleoside triphosphate hydrolases"/>
    <property type="match status" value="2"/>
</dbReference>
<protein>
    <submittedName>
        <fullName evidence="7">Helicase</fullName>
    </submittedName>
</protein>
<accession>A0A6N9T692</accession>
<feature type="region of interest" description="Disordered" evidence="5">
    <location>
        <begin position="966"/>
        <end position="1149"/>
    </location>
</feature>
<reference evidence="7 8" key="1">
    <citation type="submission" date="2020-01" db="EMBL/GenBank/DDBJ databases">
        <title>Jiella pacifica sp. nov.</title>
        <authorList>
            <person name="Xue Z."/>
            <person name="Zhu S."/>
            <person name="Chen J."/>
            <person name="Yang J."/>
        </authorList>
    </citation>
    <scope>NUCLEOTIDE SEQUENCE [LARGE SCALE GENOMIC DNA]</scope>
    <source>
        <strain evidence="7 8">40Bstr34</strain>
    </source>
</reference>
<dbReference type="PANTHER" id="PTHR12131">
    <property type="entry name" value="ATP-DEPENDENT RNA AND DNA HELICASE"/>
    <property type="match status" value="1"/>
</dbReference>
<evidence type="ECO:0000259" key="6">
    <source>
        <dbReference type="PROSITE" id="PS51194"/>
    </source>
</evidence>
<dbReference type="Proteomes" id="UP000469011">
    <property type="component" value="Unassembled WGS sequence"/>
</dbReference>
<dbReference type="InterPro" id="IPR050699">
    <property type="entry name" value="RNA-DNA_Helicase"/>
</dbReference>
<feature type="compositionally biased region" description="Acidic residues" evidence="5">
    <location>
        <begin position="867"/>
        <end position="877"/>
    </location>
</feature>
<evidence type="ECO:0000313" key="8">
    <source>
        <dbReference type="Proteomes" id="UP000469011"/>
    </source>
</evidence>
<feature type="domain" description="Helicase C-terminal" evidence="6">
    <location>
        <begin position="167"/>
        <end position="312"/>
    </location>
</feature>